<name>A0ACC0V4I4_9HYPO</name>
<reference evidence="1" key="1">
    <citation type="submission" date="2022-10" db="EMBL/GenBank/DDBJ databases">
        <title>Complete Genome of Trichothecium roseum strain YXFP-22015, a Plant Pathogen Isolated from Citrus.</title>
        <authorList>
            <person name="Wang Y."/>
            <person name="Zhu L."/>
        </authorList>
    </citation>
    <scope>NUCLEOTIDE SEQUENCE</scope>
    <source>
        <strain evidence="1">YXFP-22015</strain>
    </source>
</reference>
<sequence>MPPLKRVRLEDTNGSEDVESPRSSLQPNGTHRKRARVSEDGRSRTTTPQPDRDDDSAADDSSDEERRDDDDMSDAPELPPQTQYEMMRDDNFRHLADTEKDDYIATQKLAKRQNKIVGENAVAESGIIESITCCNFMCHERLHVELGPLINFIVGVNGSGKSAVLTGLTLCLGGKASDTNRGGSLKSFIKTDRDHASIIVKIKNAGTDAYQPDVYGDSILVERHFGRTGTSGFKIKSSMGRIVSTKKQEVEEICEWYALQIGNPLTVLSQDNARQFLNSATPSQKYKYFVSGVQLEQLDNDYKMSQDHLDKMLYVRDDLGGIIKSAKDAMEDAKKRADAVSKNETLRANKKLYRAQCAWAQVAAQEKELKARQDRVVVREGLVVEQQKTCDKMTQDLEKLEAKVEETRQDRVNLDEEKSGFEERLQAADSKYSAEKARLTDVMREERDAHERLKAAGAAIKGTKQKIEEEEMRLSESTGPERADKDTALKEAKEHETNLKDQLENINEEIADLKEQAKEAFKAYKSQETQRENKRAEVLAAEKQHKELQKSTGSIYDGYDASMVRLVEAIENDGSFQSKPVGPLGAHIRLRRPEWSSILEKTFGEGLNAFVVRSKADQTKLAAKMRQTLKKPVPIYIASQAHIDTRAHEPDDHFTTILRILEFDNDLIRAQMIINYSIEKIILINDRVEAERTMLDSEPPRNVSACLCFHDGENKRGWGLRLTSRGGSINTAPVMPSQMRPRMQSDSAEQLKLQEEQLKHLSSEMRQVTADSRRAKQDSDRLFTQSRQKEEARGKLEDDVRRAQADIETLSEELDKFEGVDDRLMALKRDLVREENEEEQVGSQYGQIGLAKRELKATVEELKKELDIEKQKQADFSARVNKADDRISSYETSRRIATAEKNKAFEDLDREKMRLQEEEERVETARTTVDEFISRASESAPERVHIDDDKTYDHYRKKYDEVVRKLNISSQRLGGTDEEIIERALQTKLKYDEVVKKTGDVDALIDSLKATITNRLYLWRQFQRQISARIRIQFTYLLSERGFRGRIELNHRQKKVHIHVEPDETKKSGAGRNTKTLSGGEKSFSSVCMLLSIWEAMGSPIRCLDEFDVFMDNVNRRISTNMLVSAARMSVSRQYILITPNPIDGNAKVDKDVKIIQLGDPRQLRLELS</sequence>
<dbReference type="EMBL" id="CM047942">
    <property type="protein sequence ID" value="KAI9901375.1"/>
    <property type="molecule type" value="Genomic_DNA"/>
</dbReference>
<accession>A0ACC0V4I4</accession>
<evidence type="ECO:0000313" key="1">
    <source>
        <dbReference type="EMBL" id="KAI9901375.1"/>
    </source>
</evidence>
<proteinExistence type="predicted"/>
<organism evidence="1 2">
    <name type="scientific">Trichothecium roseum</name>
    <dbReference type="NCBI Taxonomy" id="47278"/>
    <lineage>
        <taxon>Eukaryota</taxon>
        <taxon>Fungi</taxon>
        <taxon>Dikarya</taxon>
        <taxon>Ascomycota</taxon>
        <taxon>Pezizomycotina</taxon>
        <taxon>Sordariomycetes</taxon>
        <taxon>Hypocreomycetidae</taxon>
        <taxon>Hypocreales</taxon>
        <taxon>Hypocreales incertae sedis</taxon>
        <taxon>Trichothecium</taxon>
    </lineage>
</organism>
<protein>
    <submittedName>
        <fullName evidence="1">Uncharacterized protein</fullName>
    </submittedName>
</protein>
<dbReference type="Proteomes" id="UP001163324">
    <property type="component" value="Chromosome 3"/>
</dbReference>
<evidence type="ECO:0000313" key="2">
    <source>
        <dbReference type="Proteomes" id="UP001163324"/>
    </source>
</evidence>
<gene>
    <name evidence="1" type="ORF">N3K66_003192</name>
</gene>
<keyword evidence="2" id="KW-1185">Reference proteome</keyword>
<comment type="caution">
    <text evidence="1">The sequence shown here is derived from an EMBL/GenBank/DDBJ whole genome shotgun (WGS) entry which is preliminary data.</text>
</comment>